<dbReference type="AlphaFoldDB" id="A0AAW0FIV2"/>
<comment type="caution">
    <text evidence="1">The sequence shown here is derived from an EMBL/GenBank/DDBJ whole genome shotgun (WGS) entry which is preliminary data.</text>
</comment>
<dbReference type="EMBL" id="JASBNA010000040">
    <property type="protein sequence ID" value="KAK7681638.1"/>
    <property type="molecule type" value="Genomic_DNA"/>
</dbReference>
<protein>
    <submittedName>
        <fullName evidence="1">Uncharacterized protein</fullName>
    </submittedName>
</protein>
<organism evidence="1 2">
    <name type="scientific">Cerrena zonata</name>
    <dbReference type="NCBI Taxonomy" id="2478898"/>
    <lineage>
        <taxon>Eukaryota</taxon>
        <taxon>Fungi</taxon>
        <taxon>Dikarya</taxon>
        <taxon>Basidiomycota</taxon>
        <taxon>Agaricomycotina</taxon>
        <taxon>Agaricomycetes</taxon>
        <taxon>Polyporales</taxon>
        <taxon>Cerrenaceae</taxon>
        <taxon>Cerrena</taxon>
    </lineage>
</organism>
<evidence type="ECO:0000313" key="2">
    <source>
        <dbReference type="Proteomes" id="UP001385951"/>
    </source>
</evidence>
<dbReference type="Proteomes" id="UP001385951">
    <property type="component" value="Unassembled WGS sequence"/>
</dbReference>
<gene>
    <name evidence="1" type="ORF">QCA50_015372</name>
</gene>
<name>A0AAW0FIV2_9APHY</name>
<evidence type="ECO:0000313" key="1">
    <source>
        <dbReference type="EMBL" id="KAK7681638.1"/>
    </source>
</evidence>
<proteinExistence type="predicted"/>
<keyword evidence="2" id="KW-1185">Reference proteome</keyword>
<accession>A0AAW0FIV2</accession>
<sequence length="224" mass="25323">MSSSWRLSIQARAAKWVGSKGNANEKSRSRRDCDKTCRSETIASELIPAHAETIHYGLLSTNRWKQFNISQRGPDEARQIYKGLLLYTASGPYHSADVRKEITICEREHHIEYAVVYCLSEFTATTPVISEDPDHSGVIRHPVPFVLGWLPLHFLEKHIGHGVVLCEGEQNHSPVLYRDYTPTSKGDCLALPLVVIFLRLHLQSSEPMAQDLLAHTTVRAEQRL</sequence>
<reference evidence="1 2" key="1">
    <citation type="submission" date="2022-09" db="EMBL/GenBank/DDBJ databases">
        <authorList>
            <person name="Palmer J.M."/>
        </authorList>
    </citation>
    <scope>NUCLEOTIDE SEQUENCE [LARGE SCALE GENOMIC DNA]</scope>
    <source>
        <strain evidence="1 2">DSM 7382</strain>
    </source>
</reference>